<sequence>MSMNYRTLGRTGVQVSALCLGSMEFGGKTPEDDALRVVDRALDAGINFIDTANVYGRGVSEEIVGRALERDGKRKGVVLATKVNVKMRDGDPNASGNHRRHIMEQAHESLRRLKTDTIDLYYIHRPQSDVPIDETLRALDDLIHQGKVQYIACSTFAAWSVLEALWVSDRMRLNRFVAEQPPYHLLERSVERELIPLAQTYDLGIMPWSPLAGGLLTGKYTRGNVVEGGRLQPGNAWGDKHFTPAAFEALDGLAALAKEKGCSMTQLALGWLLHMPAVTSPVLGPRSVAQLDEQLGAVDVKLTPEDLKRIDSISPPGSALVPYYYTDGFADFRPHPRRW</sequence>
<evidence type="ECO:0000256" key="1">
    <source>
        <dbReference type="ARBA" id="ARBA00023002"/>
    </source>
</evidence>
<keyword evidence="1" id="KW-0560">Oxidoreductase</keyword>
<evidence type="ECO:0000259" key="2">
    <source>
        <dbReference type="Pfam" id="PF00248"/>
    </source>
</evidence>
<dbReference type="InterPro" id="IPR036812">
    <property type="entry name" value="NAD(P)_OxRdtase_dom_sf"/>
</dbReference>
<accession>A0A150RWG3</accession>
<dbReference type="PANTHER" id="PTHR43364:SF4">
    <property type="entry name" value="NAD(P)-LINKED OXIDOREDUCTASE SUPERFAMILY PROTEIN"/>
    <property type="match status" value="1"/>
</dbReference>
<feature type="domain" description="NADP-dependent oxidoreductase" evidence="2">
    <location>
        <begin position="18"/>
        <end position="314"/>
    </location>
</feature>
<dbReference type="AlphaFoldDB" id="A0A150RWG3"/>
<dbReference type="InterPro" id="IPR050523">
    <property type="entry name" value="AKR_Detox_Biosynth"/>
</dbReference>
<dbReference type="EMBL" id="JEMB01001921">
    <property type="protein sequence ID" value="KYF84460.1"/>
    <property type="molecule type" value="Genomic_DNA"/>
</dbReference>
<proteinExistence type="predicted"/>
<dbReference type="InterPro" id="IPR023210">
    <property type="entry name" value="NADP_OxRdtase_dom"/>
</dbReference>
<dbReference type="GO" id="GO:0005829">
    <property type="term" value="C:cytosol"/>
    <property type="evidence" value="ECO:0007669"/>
    <property type="project" value="UniProtKB-ARBA"/>
</dbReference>
<dbReference type="GO" id="GO:0016491">
    <property type="term" value="F:oxidoreductase activity"/>
    <property type="evidence" value="ECO:0007669"/>
    <property type="project" value="UniProtKB-KW"/>
</dbReference>
<protein>
    <submittedName>
        <fullName evidence="3">Aldo/keto reductase</fullName>
    </submittedName>
</protein>
<dbReference type="CDD" id="cd19087">
    <property type="entry name" value="AKR_AKR12A1_B1_C1"/>
    <property type="match status" value="1"/>
</dbReference>
<gene>
    <name evidence="3" type="ORF">BE17_45885</name>
</gene>
<evidence type="ECO:0000313" key="4">
    <source>
        <dbReference type="Proteomes" id="UP000075635"/>
    </source>
</evidence>
<comment type="caution">
    <text evidence="3">The sequence shown here is derived from an EMBL/GenBank/DDBJ whole genome shotgun (WGS) entry which is preliminary data.</text>
</comment>
<dbReference type="Proteomes" id="UP000075635">
    <property type="component" value="Unassembled WGS sequence"/>
</dbReference>
<dbReference type="PANTHER" id="PTHR43364">
    <property type="entry name" value="NADH-SPECIFIC METHYLGLYOXAL REDUCTASE-RELATED"/>
    <property type="match status" value="1"/>
</dbReference>
<reference evidence="3 4" key="1">
    <citation type="submission" date="2014-02" db="EMBL/GenBank/DDBJ databases">
        <title>The small core and large imbalanced accessory genome model reveals a collaborative survival strategy of Sorangium cellulosum strains in nature.</title>
        <authorList>
            <person name="Han K."/>
            <person name="Peng R."/>
            <person name="Blom J."/>
            <person name="Li Y.-Z."/>
        </authorList>
    </citation>
    <scope>NUCLEOTIDE SEQUENCE [LARGE SCALE GENOMIC DNA]</scope>
    <source>
        <strain evidence="3 4">So0011-07</strain>
    </source>
</reference>
<dbReference type="Pfam" id="PF00248">
    <property type="entry name" value="Aldo_ket_red"/>
    <property type="match status" value="1"/>
</dbReference>
<name>A0A150RWG3_SORCE</name>
<dbReference type="FunFam" id="3.20.20.100:FF:000004">
    <property type="entry name" value="Oxidoreductase, aldo/keto reductase"/>
    <property type="match status" value="1"/>
</dbReference>
<organism evidence="3 4">
    <name type="scientific">Sorangium cellulosum</name>
    <name type="common">Polyangium cellulosum</name>
    <dbReference type="NCBI Taxonomy" id="56"/>
    <lineage>
        <taxon>Bacteria</taxon>
        <taxon>Pseudomonadati</taxon>
        <taxon>Myxococcota</taxon>
        <taxon>Polyangia</taxon>
        <taxon>Polyangiales</taxon>
        <taxon>Polyangiaceae</taxon>
        <taxon>Sorangium</taxon>
    </lineage>
</organism>
<dbReference type="SUPFAM" id="SSF51430">
    <property type="entry name" value="NAD(P)-linked oxidoreductase"/>
    <property type="match status" value="1"/>
</dbReference>
<evidence type="ECO:0000313" key="3">
    <source>
        <dbReference type="EMBL" id="KYF84460.1"/>
    </source>
</evidence>
<dbReference type="Gene3D" id="3.20.20.100">
    <property type="entry name" value="NADP-dependent oxidoreductase domain"/>
    <property type="match status" value="1"/>
</dbReference>